<gene>
    <name evidence="3" type="ORF">NW766_012392</name>
</gene>
<dbReference type="Proteomes" id="UP001152130">
    <property type="component" value="Unassembled WGS sequence"/>
</dbReference>
<evidence type="ECO:0008006" key="5">
    <source>
        <dbReference type="Google" id="ProtNLM"/>
    </source>
</evidence>
<protein>
    <recommendedName>
        <fullName evidence="5">Methyltransferase</fullName>
    </recommendedName>
</protein>
<dbReference type="AlphaFoldDB" id="A0A9W8PET5"/>
<accession>A0A9W8PET5</accession>
<dbReference type="InterPro" id="IPR029063">
    <property type="entry name" value="SAM-dependent_MTases_sf"/>
</dbReference>
<comment type="caution">
    <text evidence="3">The sequence shown here is derived from an EMBL/GenBank/DDBJ whole genome shotgun (WGS) entry which is preliminary data.</text>
</comment>
<dbReference type="GO" id="GO:0008168">
    <property type="term" value="F:methyltransferase activity"/>
    <property type="evidence" value="ECO:0007669"/>
    <property type="project" value="TreeGrafter"/>
</dbReference>
<dbReference type="PANTHER" id="PTHR43591:SF10">
    <property type="entry name" value="ABC TRANSMEMBRANE TYPE-1 DOMAIN-CONTAINING PROTEIN-RELATED"/>
    <property type="match status" value="1"/>
</dbReference>
<evidence type="ECO:0000256" key="1">
    <source>
        <dbReference type="ARBA" id="ARBA00038158"/>
    </source>
</evidence>
<name>A0A9W8PET5_9HYPO</name>
<evidence type="ECO:0000313" key="4">
    <source>
        <dbReference type="Proteomes" id="UP001152130"/>
    </source>
</evidence>
<comment type="similarity">
    <text evidence="1">Belongs to the methyltransferase superfamily. LaeA methyltransferase family.</text>
</comment>
<evidence type="ECO:0000313" key="3">
    <source>
        <dbReference type="EMBL" id="KAJ4003074.1"/>
    </source>
</evidence>
<dbReference type="SUPFAM" id="SSF53335">
    <property type="entry name" value="S-adenosyl-L-methionine-dependent methyltransferases"/>
    <property type="match status" value="1"/>
</dbReference>
<keyword evidence="4" id="KW-1185">Reference proteome</keyword>
<dbReference type="OrthoDB" id="2013972at2759"/>
<dbReference type="Pfam" id="PF13489">
    <property type="entry name" value="Methyltransf_23"/>
    <property type="match status" value="1"/>
</dbReference>
<feature type="region of interest" description="Disordered" evidence="2">
    <location>
        <begin position="1"/>
        <end position="67"/>
    </location>
</feature>
<organism evidence="3 4">
    <name type="scientific">Fusarium irregulare</name>
    <dbReference type="NCBI Taxonomy" id="2494466"/>
    <lineage>
        <taxon>Eukaryota</taxon>
        <taxon>Fungi</taxon>
        <taxon>Dikarya</taxon>
        <taxon>Ascomycota</taxon>
        <taxon>Pezizomycotina</taxon>
        <taxon>Sordariomycetes</taxon>
        <taxon>Hypocreomycetidae</taxon>
        <taxon>Hypocreales</taxon>
        <taxon>Nectriaceae</taxon>
        <taxon>Fusarium</taxon>
        <taxon>Fusarium incarnatum-equiseti species complex</taxon>
    </lineage>
</organism>
<dbReference type="Gene3D" id="3.40.50.150">
    <property type="entry name" value="Vaccinia Virus protein VP39"/>
    <property type="match status" value="1"/>
</dbReference>
<sequence>MSSPTPQDGAARQVSPKSKSASPRQPGSPHDETGLLPPEHWAALPEEDNDRGDAESTISDNASSTGSLSSSILEYRTIHGRSYHSNRGNADYWGPIDETSQEAMDITHQVLTLLMGDKLYLAPIPENIQAAVDIGTGTGIWAIEFADMFPNASVVGTDLAPIQPSWVPPNLEFQIDDCTQEWTFQPESLDYVHIRWMLGSIMDWTALFQQAYKALKPGGYIESFEPSSCFESDDGTVVEGGPLDQWGRFFREGGRKIGRPFTVYEDGIQEEAMGQAGFVEIEERVFKNPVGGWPKDPKLRSIGQYMQAAINQDAKGSVIQMATLLGWTEPEVTVFVSHLRREISSPKIHSYFKQRAVWGRKPDVAQAD</sequence>
<dbReference type="EMBL" id="JAPDHF010000028">
    <property type="protein sequence ID" value="KAJ4003074.1"/>
    <property type="molecule type" value="Genomic_DNA"/>
</dbReference>
<dbReference type="PANTHER" id="PTHR43591">
    <property type="entry name" value="METHYLTRANSFERASE"/>
    <property type="match status" value="1"/>
</dbReference>
<reference evidence="3" key="1">
    <citation type="submission" date="2022-10" db="EMBL/GenBank/DDBJ databases">
        <title>Fusarium specimens isolated from Avocado Roots.</title>
        <authorList>
            <person name="Stajich J."/>
            <person name="Roper C."/>
            <person name="Heimlech-Rivalta G."/>
        </authorList>
    </citation>
    <scope>NUCLEOTIDE SEQUENCE</scope>
    <source>
        <strain evidence="3">CF00143</strain>
    </source>
</reference>
<proteinExistence type="inferred from homology"/>
<feature type="compositionally biased region" description="Polar residues" evidence="2">
    <location>
        <begin position="15"/>
        <end position="25"/>
    </location>
</feature>
<dbReference type="CDD" id="cd02440">
    <property type="entry name" value="AdoMet_MTases"/>
    <property type="match status" value="1"/>
</dbReference>
<evidence type="ECO:0000256" key="2">
    <source>
        <dbReference type="SAM" id="MobiDB-lite"/>
    </source>
</evidence>